<evidence type="ECO:0000256" key="2">
    <source>
        <dbReference type="ARBA" id="ARBA00006235"/>
    </source>
</evidence>
<feature type="non-terminal residue" evidence="10">
    <location>
        <position position="783"/>
    </location>
</feature>
<dbReference type="GO" id="GO:0005635">
    <property type="term" value="C:nuclear envelope"/>
    <property type="evidence" value="ECO:0007669"/>
    <property type="project" value="TreeGrafter"/>
</dbReference>
<dbReference type="GO" id="GO:0016020">
    <property type="term" value="C:membrane"/>
    <property type="evidence" value="ECO:0007669"/>
    <property type="project" value="UniProtKB-SubCell"/>
</dbReference>
<dbReference type="PANTHER" id="PTHR10760:SF1">
    <property type="entry name" value="TORSIN-4A"/>
    <property type="match status" value="1"/>
</dbReference>
<keyword evidence="3" id="KW-0812">Transmembrane</keyword>
<comment type="caution">
    <text evidence="10">The sequence shown here is derived from an EMBL/GenBank/DDBJ whole genome shotgun (WGS) entry which is preliminary data.</text>
</comment>
<evidence type="ECO:0000256" key="4">
    <source>
        <dbReference type="ARBA" id="ARBA00022741"/>
    </source>
</evidence>
<dbReference type="InterPro" id="IPR003593">
    <property type="entry name" value="AAA+_ATPase"/>
</dbReference>
<dbReference type="InterPro" id="IPR049337">
    <property type="entry name" value="TOR1A_C"/>
</dbReference>
<sequence length="783" mass="87230">MEEESQTEAPAHSVSSFSSKLRAMIRIRRKYQVMKKRRAEMNGEPARSVNPIQRAMAPEVFTFDRASLSASIPRKRKKKRKSRVLFPNDSRNIIVFIQVYNAIENLDDHVQKYDLEGLEKTMKREVFGQREAMESILELLTDYLSTYVHNKPLVLSINGPSGVGKSHLGRILARHFRSVVSEELVLQYFVLHHCPLEDQAPQCAQELSTRIAKMVNHGEAEEKIPVFIFDEVEFMHSQLLDSLHGLFQANQTNEFLNAIYVLISNIGQGEITKFVLQNSSSNDSFGKHKLGQELGKQLRANLVHYHSVWAEADIVPFSLLEKSHVMACFLDEMTREGFYPDSSHIERLAAEISYYTAGDREYSMNGCKQVVAKVNLLGGGGDRAEWSVPVTEVLHVPRGEGGRTRGACEPCRSAAAATTATFWVSDTGFQHAYASLDPGRPGALISPTLMRRREAAIGGEPRRLGLWSYRKHEPAYRTDEGCRGEKGALVCCPPTGLRARLCHRPPGVVQEIQISNTRFSRREALVSINEIIDTGPEEVTKQVFILGSSSSNQGTDSVKLKVSILKRFQRPQTPEMYVRSDSLVLSVPSGRCYPEYSSYRPLPRRTEPEIFTFEPVAVLEQRRSSVLRPRKKTTRVMYPSKVRKYLPPAEKSPAKRWLLALCLVLSWQIYTEDPTAEPAAPAESGAPAAPGGEDLSSRYQFLPFFSAELPLPEVESFAAQGPQEEERAAGAEVPSGGGEAEGAPGPDENVTCPGWLSDATGSSPRSGRDGCALDLLYPVYPTM</sequence>
<evidence type="ECO:0000313" key="10">
    <source>
        <dbReference type="EMBL" id="MBN3323910.1"/>
    </source>
</evidence>
<evidence type="ECO:0000256" key="6">
    <source>
        <dbReference type="ARBA" id="ARBA00022989"/>
    </source>
</evidence>
<comment type="subcellular location">
    <subcellularLocation>
        <location evidence="1">Membrane</location>
        <topology evidence="1">Single-pass membrane protein</topology>
    </subcellularLocation>
</comment>
<comment type="similarity">
    <text evidence="2">Belongs to the ClpA/ClpB family. Torsin subfamily.</text>
</comment>
<evidence type="ECO:0000313" key="11">
    <source>
        <dbReference type="Proteomes" id="UP000736164"/>
    </source>
</evidence>
<feature type="non-terminal residue" evidence="10">
    <location>
        <position position="1"/>
    </location>
</feature>
<dbReference type="GO" id="GO:0005788">
    <property type="term" value="C:endoplasmic reticulum lumen"/>
    <property type="evidence" value="ECO:0007669"/>
    <property type="project" value="TreeGrafter"/>
</dbReference>
<dbReference type="Proteomes" id="UP000736164">
    <property type="component" value="Unassembled WGS sequence"/>
</dbReference>
<evidence type="ECO:0000256" key="1">
    <source>
        <dbReference type="ARBA" id="ARBA00004167"/>
    </source>
</evidence>
<dbReference type="Pfam" id="PF06309">
    <property type="entry name" value="Torsin"/>
    <property type="match status" value="1"/>
</dbReference>
<keyword evidence="5" id="KW-0067">ATP-binding</keyword>
<proteinExistence type="inferred from homology"/>
<gene>
    <name evidence="10" type="primary">Tor4a</name>
    <name evidence="10" type="ORF">GTO95_0010400</name>
</gene>
<evidence type="ECO:0000256" key="8">
    <source>
        <dbReference type="SAM" id="MobiDB-lite"/>
    </source>
</evidence>
<dbReference type="FunFam" id="3.40.50.300:FF:001429">
    <property type="entry name" value="Torsin family protein C9orf167-like"/>
    <property type="match status" value="1"/>
</dbReference>
<dbReference type="Pfam" id="PF21376">
    <property type="entry name" value="TOR1A_C"/>
    <property type="match status" value="1"/>
</dbReference>
<evidence type="ECO:0000256" key="7">
    <source>
        <dbReference type="ARBA" id="ARBA00023136"/>
    </source>
</evidence>
<dbReference type="GO" id="GO:0005524">
    <property type="term" value="F:ATP binding"/>
    <property type="evidence" value="ECO:0007669"/>
    <property type="project" value="UniProtKB-KW"/>
</dbReference>
<dbReference type="PRINTS" id="PR00300">
    <property type="entry name" value="CLPPROTEASEA"/>
</dbReference>
<dbReference type="AlphaFoldDB" id="A0A8J7P5Y6"/>
<dbReference type="SUPFAM" id="SSF52540">
    <property type="entry name" value="P-loop containing nucleoside triphosphate hydrolases"/>
    <property type="match status" value="1"/>
</dbReference>
<organism evidence="10 11">
    <name type="scientific">Atractosteus spatula</name>
    <name type="common">Alligator gar</name>
    <name type="synonym">Lepisosteus spatula</name>
    <dbReference type="NCBI Taxonomy" id="7917"/>
    <lineage>
        <taxon>Eukaryota</taxon>
        <taxon>Metazoa</taxon>
        <taxon>Chordata</taxon>
        <taxon>Craniata</taxon>
        <taxon>Vertebrata</taxon>
        <taxon>Euteleostomi</taxon>
        <taxon>Actinopterygii</taxon>
        <taxon>Neopterygii</taxon>
        <taxon>Holostei</taxon>
        <taxon>Semionotiformes</taxon>
        <taxon>Lepisosteidae</taxon>
        <taxon>Atractosteus</taxon>
    </lineage>
</organism>
<evidence type="ECO:0000256" key="3">
    <source>
        <dbReference type="ARBA" id="ARBA00022692"/>
    </source>
</evidence>
<dbReference type="EMBL" id="JAAWVO010068281">
    <property type="protein sequence ID" value="MBN3323910.1"/>
    <property type="molecule type" value="Genomic_DNA"/>
</dbReference>
<dbReference type="InterPro" id="IPR027417">
    <property type="entry name" value="P-loop_NTPase"/>
</dbReference>
<dbReference type="InterPro" id="IPR010448">
    <property type="entry name" value="Torsin"/>
</dbReference>
<dbReference type="PANTHER" id="PTHR10760">
    <property type="entry name" value="TORSIN"/>
    <property type="match status" value="1"/>
</dbReference>
<dbReference type="GO" id="GO:0016887">
    <property type="term" value="F:ATP hydrolysis activity"/>
    <property type="evidence" value="ECO:0007669"/>
    <property type="project" value="InterPro"/>
</dbReference>
<keyword evidence="6" id="KW-1133">Transmembrane helix</keyword>
<keyword evidence="7" id="KW-0472">Membrane</keyword>
<feature type="domain" description="AAA+ ATPase" evidence="9">
    <location>
        <begin position="151"/>
        <end position="282"/>
    </location>
</feature>
<evidence type="ECO:0000256" key="5">
    <source>
        <dbReference type="ARBA" id="ARBA00022840"/>
    </source>
</evidence>
<feature type="region of interest" description="Disordered" evidence="8">
    <location>
        <begin position="718"/>
        <end position="771"/>
    </location>
</feature>
<dbReference type="InterPro" id="IPR001270">
    <property type="entry name" value="ClpA/B"/>
</dbReference>
<keyword evidence="11" id="KW-1185">Reference proteome</keyword>
<reference evidence="10" key="1">
    <citation type="journal article" date="2021" name="Cell">
        <title>Tracing the genetic footprints of vertebrate landing in non-teleost ray-finned fishes.</title>
        <authorList>
            <person name="Bi X."/>
            <person name="Wang K."/>
            <person name="Yang L."/>
            <person name="Pan H."/>
            <person name="Jiang H."/>
            <person name="Wei Q."/>
            <person name="Fang M."/>
            <person name="Yu H."/>
            <person name="Zhu C."/>
            <person name="Cai Y."/>
            <person name="He Y."/>
            <person name="Gan X."/>
            <person name="Zeng H."/>
            <person name="Yu D."/>
            <person name="Zhu Y."/>
            <person name="Jiang H."/>
            <person name="Qiu Q."/>
            <person name="Yang H."/>
            <person name="Zhang Y.E."/>
            <person name="Wang W."/>
            <person name="Zhu M."/>
            <person name="He S."/>
            <person name="Zhang G."/>
        </authorList>
    </citation>
    <scope>NUCLEOTIDE SEQUENCE</scope>
    <source>
        <strain evidence="10">Allg_001</strain>
    </source>
</reference>
<protein>
    <submittedName>
        <fullName evidence="10">TOR4A protein</fullName>
    </submittedName>
</protein>
<dbReference type="SMART" id="SM00382">
    <property type="entry name" value="AAA"/>
    <property type="match status" value="1"/>
</dbReference>
<dbReference type="Gene3D" id="3.40.50.300">
    <property type="entry name" value="P-loop containing nucleotide triphosphate hydrolases"/>
    <property type="match status" value="1"/>
</dbReference>
<accession>A0A8J7P5Y6</accession>
<name>A0A8J7P5Y6_ATRSP</name>
<evidence type="ECO:0000259" key="9">
    <source>
        <dbReference type="SMART" id="SM00382"/>
    </source>
</evidence>
<keyword evidence="4" id="KW-0547">Nucleotide-binding</keyword>